<proteinExistence type="inferred from homology"/>
<keyword evidence="5 6" id="KW-0233">DNA recombination</keyword>
<comment type="similarity">
    <text evidence="2 6">Belongs to the transposase mutator family.</text>
</comment>
<evidence type="ECO:0000313" key="9">
    <source>
        <dbReference type="Proteomes" id="UP000547973"/>
    </source>
</evidence>
<dbReference type="InterPro" id="IPR001207">
    <property type="entry name" value="Transposase_mutator"/>
</dbReference>
<dbReference type="GO" id="GO:0004803">
    <property type="term" value="F:transposase activity"/>
    <property type="evidence" value="ECO:0007669"/>
    <property type="project" value="UniProtKB-UniRule"/>
</dbReference>
<dbReference type="EMBL" id="JACBZO010000001">
    <property type="protein sequence ID" value="NYI40525.1"/>
    <property type="molecule type" value="Genomic_DNA"/>
</dbReference>
<protein>
    <recommendedName>
        <fullName evidence="6">Mutator family transposase</fullName>
    </recommendedName>
</protein>
<dbReference type="AlphaFoldDB" id="A0A7Z0CGK9"/>
<keyword evidence="6" id="KW-0814">Transposable element</keyword>
<organism evidence="7 9">
    <name type="scientific">Demequina lutea</name>
    <dbReference type="NCBI Taxonomy" id="431489"/>
    <lineage>
        <taxon>Bacteria</taxon>
        <taxon>Bacillati</taxon>
        <taxon>Actinomycetota</taxon>
        <taxon>Actinomycetes</taxon>
        <taxon>Micrococcales</taxon>
        <taxon>Demequinaceae</taxon>
        <taxon>Demequina</taxon>
    </lineage>
</organism>
<dbReference type="Proteomes" id="UP000547973">
    <property type="component" value="Unassembled WGS sequence"/>
</dbReference>
<evidence type="ECO:0000256" key="2">
    <source>
        <dbReference type="ARBA" id="ARBA00010961"/>
    </source>
</evidence>
<dbReference type="GO" id="GO:0003677">
    <property type="term" value="F:DNA binding"/>
    <property type="evidence" value="ECO:0007669"/>
    <property type="project" value="UniProtKB-UniRule"/>
</dbReference>
<keyword evidence="3 6" id="KW-0815">Transposition</keyword>
<comment type="function">
    <text evidence="1 6">Required for the transposition of the insertion element.</text>
</comment>
<dbReference type="GO" id="GO:0006313">
    <property type="term" value="P:DNA transposition"/>
    <property type="evidence" value="ECO:0007669"/>
    <property type="project" value="UniProtKB-UniRule"/>
</dbReference>
<name>A0A7Z0CGK9_9MICO</name>
<dbReference type="PANTHER" id="PTHR33217">
    <property type="entry name" value="TRANSPOSASE FOR INSERTION SEQUENCE ELEMENT IS1081"/>
    <property type="match status" value="1"/>
</dbReference>
<evidence type="ECO:0000256" key="3">
    <source>
        <dbReference type="ARBA" id="ARBA00022578"/>
    </source>
</evidence>
<accession>A0A7Z0CGK9</accession>
<dbReference type="Pfam" id="PF00872">
    <property type="entry name" value="Transposase_mut"/>
    <property type="match status" value="1"/>
</dbReference>
<evidence type="ECO:0000256" key="1">
    <source>
        <dbReference type="ARBA" id="ARBA00002190"/>
    </source>
</evidence>
<dbReference type="PANTHER" id="PTHR33217:SF7">
    <property type="entry name" value="TRANSPOSASE FOR INSERTION SEQUENCE ELEMENT IS1081"/>
    <property type="match status" value="1"/>
</dbReference>
<dbReference type="EMBL" id="JACBZO010000001">
    <property type="protein sequence ID" value="NYI40516.1"/>
    <property type="molecule type" value="Genomic_DNA"/>
</dbReference>
<evidence type="ECO:0000256" key="6">
    <source>
        <dbReference type="RuleBase" id="RU365089"/>
    </source>
</evidence>
<evidence type="ECO:0000313" key="7">
    <source>
        <dbReference type="EMBL" id="NYI40516.1"/>
    </source>
</evidence>
<comment type="caution">
    <text evidence="7">The sequence shown here is derived from an EMBL/GenBank/DDBJ whole genome shotgun (WGS) entry which is preliminary data.</text>
</comment>
<keyword evidence="9" id="KW-1185">Reference proteome</keyword>
<evidence type="ECO:0000256" key="4">
    <source>
        <dbReference type="ARBA" id="ARBA00023125"/>
    </source>
</evidence>
<evidence type="ECO:0000313" key="8">
    <source>
        <dbReference type="EMBL" id="NYI40525.1"/>
    </source>
</evidence>
<reference evidence="7 9" key="1">
    <citation type="submission" date="2020-07" db="EMBL/GenBank/DDBJ databases">
        <title>Sequencing the genomes of 1000 actinobacteria strains.</title>
        <authorList>
            <person name="Klenk H.-P."/>
        </authorList>
    </citation>
    <scope>NUCLEOTIDE SEQUENCE [LARGE SCALE GENOMIC DNA]</scope>
    <source>
        <strain evidence="7 9">DSM 19970</strain>
    </source>
</reference>
<keyword evidence="4 6" id="KW-0238">DNA-binding</keyword>
<gene>
    <name evidence="7" type="ORF">BKA03_000635</name>
    <name evidence="8" type="ORF">BKA03_000644</name>
</gene>
<evidence type="ECO:0000256" key="5">
    <source>
        <dbReference type="ARBA" id="ARBA00023172"/>
    </source>
</evidence>
<sequence>MLAFTDFPKELWRQFWSNNPQERLNRDIRRRTDVVGIFPDRASLIRLVGAVLAEQHDEWIEGRRYLGLDVLGRSRLTLVTTEREEPTTELGALSA</sequence>